<feature type="region of interest" description="Disordered" evidence="1">
    <location>
        <begin position="1"/>
        <end position="26"/>
    </location>
</feature>
<dbReference type="SUPFAM" id="SSF48371">
    <property type="entry name" value="ARM repeat"/>
    <property type="match status" value="1"/>
</dbReference>
<gene>
    <name evidence="2" type="ORF">BLNAU_7492</name>
</gene>
<accession>A0ABQ9Y1L1</accession>
<name>A0ABQ9Y1L1_9EUKA</name>
<comment type="caution">
    <text evidence="2">The sequence shown here is derived from an EMBL/GenBank/DDBJ whole genome shotgun (WGS) entry which is preliminary data.</text>
</comment>
<evidence type="ECO:0000313" key="3">
    <source>
        <dbReference type="Proteomes" id="UP001281761"/>
    </source>
</evidence>
<dbReference type="InterPro" id="IPR016024">
    <property type="entry name" value="ARM-type_fold"/>
</dbReference>
<proteinExistence type="predicted"/>
<evidence type="ECO:0000256" key="1">
    <source>
        <dbReference type="SAM" id="MobiDB-lite"/>
    </source>
</evidence>
<evidence type="ECO:0000313" key="2">
    <source>
        <dbReference type="EMBL" id="KAK2957593.1"/>
    </source>
</evidence>
<organism evidence="2 3">
    <name type="scientific">Blattamonas nauphoetae</name>
    <dbReference type="NCBI Taxonomy" id="2049346"/>
    <lineage>
        <taxon>Eukaryota</taxon>
        <taxon>Metamonada</taxon>
        <taxon>Preaxostyla</taxon>
        <taxon>Oxymonadida</taxon>
        <taxon>Blattamonas</taxon>
    </lineage>
</organism>
<sequence>MTESDKKTDTSSSTVHSDLSSPQVEYSMDCSPFLNWDEEELESEDEKVVVFQSLVATMKFQPELDDALEEKAVILFRFVHPSSRDSANAFLSSFTSSSDNSSPDFVRCIGVLLSSANQAITTATIEMLVTMSWICSLKVQFALVKADLIPQLIVTLNPQSLSFEEAEDIHINIMNVVKSSLWLATPNGLASLKIEDNNEQQAVHETVFQQVLAPSEMFIWHLCANRYSIVDGDQSANFMTLLTRLLQICPFYQQTMDFVVNMPVFLTILSFLAFLEDDKAIRSLLYFLNNAQREWNEQREEVREMGKIILRMLRIEGIEDAMEEKLRNDRSQTFGRDIVDRSIKWNNQQGMNL</sequence>
<dbReference type="EMBL" id="JARBJD010000045">
    <property type="protein sequence ID" value="KAK2957593.1"/>
    <property type="molecule type" value="Genomic_DNA"/>
</dbReference>
<feature type="compositionally biased region" description="Low complexity" evidence="1">
    <location>
        <begin position="10"/>
        <end position="21"/>
    </location>
</feature>
<reference evidence="2 3" key="1">
    <citation type="journal article" date="2022" name="bioRxiv">
        <title>Genomics of Preaxostyla Flagellates Illuminates Evolutionary Transitions and the Path Towards Mitochondrial Loss.</title>
        <authorList>
            <person name="Novak L.V.F."/>
            <person name="Treitli S.C."/>
            <person name="Pyrih J."/>
            <person name="Halakuc P."/>
            <person name="Pipaliya S.V."/>
            <person name="Vacek V."/>
            <person name="Brzon O."/>
            <person name="Soukal P."/>
            <person name="Eme L."/>
            <person name="Dacks J.B."/>
            <person name="Karnkowska A."/>
            <person name="Elias M."/>
            <person name="Hampl V."/>
        </authorList>
    </citation>
    <scope>NUCLEOTIDE SEQUENCE [LARGE SCALE GENOMIC DNA]</scope>
    <source>
        <strain evidence="2">NAU3</strain>
        <tissue evidence="2">Gut</tissue>
    </source>
</reference>
<keyword evidence="3" id="KW-1185">Reference proteome</keyword>
<protein>
    <submittedName>
        <fullName evidence="2">Uncharacterized protein</fullName>
    </submittedName>
</protein>
<dbReference type="Proteomes" id="UP001281761">
    <property type="component" value="Unassembled WGS sequence"/>
</dbReference>